<organism evidence="1 2">
    <name type="scientific">Candidatus Methanofastidiosum methylothiophilum</name>
    <dbReference type="NCBI Taxonomy" id="1705564"/>
    <lineage>
        <taxon>Archaea</taxon>
        <taxon>Methanobacteriati</taxon>
        <taxon>Methanobacteriota</taxon>
        <taxon>Stenosarchaea group</taxon>
        <taxon>Candidatus Methanofastidiosia</taxon>
        <taxon>Candidatus Methanofastidiosales</taxon>
        <taxon>Candidatus Methanofastidiosaceae</taxon>
        <taxon>Candidatus Methanofastidiosum</taxon>
    </lineage>
</organism>
<accession>A0A150IXX0</accession>
<name>A0A150IXX0_9EURY</name>
<dbReference type="AlphaFoldDB" id="A0A150IXX0"/>
<evidence type="ECO:0000313" key="2">
    <source>
        <dbReference type="Proteomes" id="UP000075398"/>
    </source>
</evidence>
<protein>
    <submittedName>
        <fullName evidence="1">Uncharacterized protein</fullName>
    </submittedName>
</protein>
<gene>
    <name evidence="1" type="ORF">AMQ22_01561</name>
</gene>
<sequence length="166" mass="18761">MNRLTMRFLPLMLSIFLVPAVAEKVEFRSKVMLSVSASESIKNLIVSYFGREFRSLGDIDIVSVDPKTDALCVDVVALELTNKSGIKTGAVITVGIYYRFDPDIVARYLPENLNEAIGKYLFSEWCSSPDIWVRTGGLEDIQQMCSEIVADIDTKYLQYSRNFLKL</sequence>
<comment type="caution">
    <text evidence="1">The sequence shown here is derived from an EMBL/GenBank/DDBJ whole genome shotgun (WGS) entry which is preliminary data.</text>
</comment>
<dbReference type="Proteomes" id="UP000075398">
    <property type="component" value="Unassembled WGS sequence"/>
</dbReference>
<evidence type="ECO:0000313" key="1">
    <source>
        <dbReference type="EMBL" id="KYC49846.1"/>
    </source>
</evidence>
<reference evidence="1 2" key="1">
    <citation type="journal article" date="2016" name="ISME J.">
        <title>Chasing the elusive Euryarchaeota class WSA2: genomes reveal a uniquely fastidious methyl-reducing methanogen.</title>
        <authorList>
            <person name="Nobu M.K."/>
            <person name="Narihiro T."/>
            <person name="Kuroda K."/>
            <person name="Mei R."/>
            <person name="Liu W.T."/>
        </authorList>
    </citation>
    <scope>NUCLEOTIDE SEQUENCE [LARGE SCALE GENOMIC DNA]</scope>
    <source>
        <strain evidence="1">U1lsi0528_Bin055</strain>
    </source>
</reference>
<proteinExistence type="predicted"/>
<dbReference type="EMBL" id="LNGC01000085">
    <property type="protein sequence ID" value="KYC49846.1"/>
    <property type="molecule type" value="Genomic_DNA"/>
</dbReference>